<dbReference type="RefSeq" id="XP_020117865.1">
    <property type="nucleotide sequence ID" value="XM_020262244.1"/>
</dbReference>
<accession>A0A225AHR1</accession>
<reference evidence="3 4" key="1">
    <citation type="submission" date="2015-06" db="EMBL/GenBank/DDBJ databases">
        <title>Talaromyces atroroseus IBT 11181 draft genome.</title>
        <authorList>
            <person name="Rasmussen K.B."/>
            <person name="Rasmussen S."/>
            <person name="Petersen B."/>
            <person name="Sicheritz-Ponten T."/>
            <person name="Mortensen U.H."/>
            <person name="Thrane U."/>
        </authorList>
    </citation>
    <scope>NUCLEOTIDE SEQUENCE [LARGE SCALE GENOMIC DNA]</scope>
    <source>
        <strain evidence="3 4">IBT 11181</strain>
    </source>
</reference>
<comment type="caution">
    <text evidence="3">The sequence shown here is derived from an EMBL/GenBank/DDBJ whole genome shotgun (WGS) entry which is preliminary data.</text>
</comment>
<dbReference type="Gene3D" id="3.20.20.80">
    <property type="entry name" value="Glycosidases"/>
    <property type="match status" value="1"/>
</dbReference>
<dbReference type="GeneID" id="31006680"/>
<gene>
    <name evidence="3" type="ORF">UA08_06924</name>
</gene>
<keyword evidence="4" id="KW-1185">Reference proteome</keyword>
<feature type="chain" id="PRO_5013053285" description="Beta-glucuronidase C-terminal domain-containing protein" evidence="1">
    <location>
        <begin position="20"/>
        <end position="447"/>
    </location>
</feature>
<dbReference type="InterPro" id="IPR013780">
    <property type="entry name" value="Glyco_hydro_b"/>
</dbReference>
<dbReference type="Pfam" id="PF16862">
    <property type="entry name" value="Glyco_hydro_79C"/>
    <property type="match status" value="1"/>
</dbReference>
<dbReference type="AlphaFoldDB" id="A0A225AHR1"/>
<evidence type="ECO:0000259" key="2">
    <source>
        <dbReference type="Pfam" id="PF16862"/>
    </source>
</evidence>
<dbReference type="PANTHER" id="PTHR36183:SF2">
    <property type="entry name" value="BETA-GLUCURONIDASE C-TERMINAL DOMAIN-CONTAINING PROTEIN"/>
    <property type="match status" value="1"/>
</dbReference>
<protein>
    <recommendedName>
        <fullName evidence="2">Beta-glucuronidase C-terminal domain-containing protein</fullName>
    </recommendedName>
</protein>
<proteinExistence type="predicted"/>
<feature type="signal peptide" evidence="1">
    <location>
        <begin position="1"/>
        <end position="19"/>
    </location>
</feature>
<dbReference type="PANTHER" id="PTHR36183">
    <property type="entry name" value="BETA-GLUCURONIDASE"/>
    <property type="match status" value="1"/>
</dbReference>
<feature type="domain" description="Beta-glucuronidase C-terminal" evidence="2">
    <location>
        <begin position="343"/>
        <end position="444"/>
    </location>
</feature>
<dbReference type="InterPro" id="IPR052974">
    <property type="entry name" value="GH79_Enzymes"/>
</dbReference>
<dbReference type="EMBL" id="LFMY01000011">
    <property type="protein sequence ID" value="OKL57744.1"/>
    <property type="molecule type" value="Genomic_DNA"/>
</dbReference>
<dbReference type="STRING" id="1441469.A0A225AHR1"/>
<dbReference type="SUPFAM" id="SSF51445">
    <property type="entry name" value="(Trans)glycosidases"/>
    <property type="match status" value="1"/>
</dbReference>
<name>A0A225AHR1_TALAT</name>
<evidence type="ECO:0000256" key="1">
    <source>
        <dbReference type="SAM" id="SignalP"/>
    </source>
</evidence>
<evidence type="ECO:0000313" key="4">
    <source>
        <dbReference type="Proteomes" id="UP000214365"/>
    </source>
</evidence>
<dbReference type="InterPro" id="IPR031728">
    <property type="entry name" value="GlcAase_C"/>
</dbReference>
<dbReference type="InterPro" id="IPR017853">
    <property type="entry name" value="GH"/>
</dbReference>
<dbReference type="Proteomes" id="UP000214365">
    <property type="component" value="Unassembled WGS sequence"/>
</dbReference>
<evidence type="ECO:0000313" key="3">
    <source>
        <dbReference type="EMBL" id="OKL57744.1"/>
    </source>
</evidence>
<keyword evidence="1" id="KW-0732">Signal</keyword>
<organism evidence="3 4">
    <name type="scientific">Talaromyces atroroseus</name>
    <dbReference type="NCBI Taxonomy" id="1441469"/>
    <lineage>
        <taxon>Eukaryota</taxon>
        <taxon>Fungi</taxon>
        <taxon>Dikarya</taxon>
        <taxon>Ascomycota</taxon>
        <taxon>Pezizomycotina</taxon>
        <taxon>Eurotiomycetes</taxon>
        <taxon>Eurotiomycetidae</taxon>
        <taxon>Eurotiales</taxon>
        <taxon>Trichocomaceae</taxon>
        <taxon>Talaromyces</taxon>
        <taxon>Talaromyces sect. Trachyspermi</taxon>
    </lineage>
</organism>
<dbReference type="OrthoDB" id="2796951at2759"/>
<sequence length="447" mass="46985">MALAVRSAWLLGHIALVSALTFPIPGKPPSNASSQLPASPIGVSFEFFAYPAYLEDVDATETCLENLEQLTVSNSGDAPTSLTFGPPLLSLAAEYGGSVILGLNRRLDNISNTIAAATLAKSRITNLYSIELGNEPNFYTSSDPIADDKDWTAAADYASQLAWQDAVCGNLSTSDVISAGVYFGTSPMSLVGLTAVESDANDYVKDYCSHNYPQSAGTANLSSLMSHSEIASQIQPYAAEISAAANEGKAHIFGETNSATGGGGGISPTFGAALWLVDYVMQSLILGTEALYFHQGTIGNCQYCFWGKYDMGAPYYGAYFAAMALAGADYIAPLDDQTTAYAAYAIYKSDAPVKVLLYNSDYYSSGARPTQTFTLTGISASTVTTKLLTAPHATSRVDYGDNPTVAGQTFTNGTCTIQGTLEEQTTTVSGGEVSFTVGASEALLVYL</sequence>
<dbReference type="Gene3D" id="2.60.40.1180">
    <property type="entry name" value="Golgi alpha-mannosidase II"/>
    <property type="match status" value="1"/>
</dbReference>